<gene>
    <name evidence="2" type="ORF">GCM10009119_38770</name>
</gene>
<reference evidence="2 3" key="1">
    <citation type="journal article" date="2019" name="Int. J. Syst. Evol. Microbiol.">
        <title>The Global Catalogue of Microorganisms (GCM) 10K type strain sequencing project: providing services to taxonomists for standard genome sequencing and annotation.</title>
        <authorList>
            <consortium name="The Broad Institute Genomics Platform"/>
            <consortium name="The Broad Institute Genome Sequencing Center for Infectious Disease"/>
            <person name="Wu L."/>
            <person name="Ma J."/>
        </authorList>
    </citation>
    <scope>NUCLEOTIDE SEQUENCE [LARGE SCALE GENOMIC DNA]</scope>
    <source>
        <strain evidence="2 3">JCM 16112</strain>
    </source>
</reference>
<evidence type="ECO:0000259" key="1">
    <source>
        <dbReference type="Pfam" id="PF00534"/>
    </source>
</evidence>
<dbReference type="CDD" id="cd03801">
    <property type="entry name" value="GT4_PimA-like"/>
    <property type="match status" value="1"/>
</dbReference>
<feature type="domain" description="Glycosyl transferase family 1" evidence="1">
    <location>
        <begin position="2"/>
        <end position="138"/>
    </location>
</feature>
<dbReference type="InterPro" id="IPR001296">
    <property type="entry name" value="Glyco_trans_1"/>
</dbReference>
<sequence length="172" mass="19039">MLASLRPYKGVNEFLSLAKSLSNLTFCLVLSESVKDVSDFVSKVVIPNNMKIFPTQKNVHVHYQHADLVVNLSDKNSWIETFGMTILEAMNYGLPVIVPTVGGITELVQDGENGFLIDSSDLKGLIGKIRLLASEPAIWKKMSIKSVENAGLFTNEKFKSGIAELVDKFFED</sequence>
<dbReference type="PANTHER" id="PTHR12526">
    <property type="entry name" value="GLYCOSYLTRANSFERASE"/>
    <property type="match status" value="1"/>
</dbReference>
<dbReference type="Proteomes" id="UP001500469">
    <property type="component" value="Unassembled WGS sequence"/>
</dbReference>
<proteinExistence type="predicted"/>
<evidence type="ECO:0000313" key="2">
    <source>
        <dbReference type="EMBL" id="GAA0880907.1"/>
    </source>
</evidence>
<dbReference type="Gene3D" id="3.40.50.2000">
    <property type="entry name" value="Glycogen Phosphorylase B"/>
    <property type="match status" value="1"/>
</dbReference>
<accession>A0ABN1N4X0</accession>
<keyword evidence="3" id="KW-1185">Reference proteome</keyword>
<dbReference type="Pfam" id="PF00534">
    <property type="entry name" value="Glycos_transf_1"/>
    <property type="match status" value="1"/>
</dbReference>
<protein>
    <recommendedName>
        <fullName evidence="1">Glycosyl transferase family 1 domain-containing protein</fullName>
    </recommendedName>
</protein>
<name>A0ABN1N4X0_9BACT</name>
<organism evidence="2 3">
    <name type="scientific">Algoriphagus jejuensis</name>
    <dbReference type="NCBI Taxonomy" id="419934"/>
    <lineage>
        <taxon>Bacteria</taxon>
        <taxon>Pseudomonadati</taxon>
        <taxon>Bacteroidota</taxon>
        <taxon>Cytophagia</taxon>
        <taxon>Cytophagales</taxon>
        <taxon>Cyclobacteriaceae</taxon>
        <taxon>Algoriphagus</taxon>
    </lineage>
</organism>
<comment type="caution">
    <text evidence="2">The sequence shown here is derived from an EMBL/GenBank/DDBJ whole genome shotgun (WGS) entry which is preliminary data.</text>
</comment>
<dbReference type="SUPFAM" id="SSF53756">
    <property type="entry name" value="UDP-Glycosyltransferase/glycogen phosphorylase"/>
    <property type="match status" value="1"/>
</dbReference>
<evidence type="ECO:0000313" key="3">
    <source>
        <dbReference type="Proteomes" id="UP001500469"/>
    </source>
</evidence>
<dbReference type="EMBL" id="BAAAFI010000047">
    <property type="protein sequence ID" value="GAA0880907.1"/>
    <property type="molecule type" value="Genomic_DNA"/>
</dbReference>